<protein>
    <submittedName>
        <fullName evidence="1">Uncharacterized protein</fullName>
    </submittedName>
</protein>
<evidence type="ECO:0000313" key="1">
    <source>
        <dbReference type="EMBL" id="KAK7280762.1"/>
    </source>
</evidence>
<evidence type="ECO:0000313" key="2">
    <source>
        <dbReference type="Proteomes" id="UP001359559"/>
    </source>
</evidence>
<proteinExistence type="predicted"/>
<dbReference type="EMBL" id="JAYKXN010000006">
    <property type="protein sequence ID" value="KAK7280762.1"/>
    <property type="molecule type" value="Genomic_DNA"/>
</dbReference>
<name>A0AAN9IIV4_CLITE</name>
<accession>A0AAN9IIV4</accession>
<sequence>MNPTIKFKAYNWLFVVECYNFCNFFLNFIRPLNCVPFHSILLANNFRYHLMTLSRSIGYLKTLRIFLSSKFS</sequence>
<reference evidence="1 2" key="1">
    <citation type="submission" date="2024-01" db="EMBL/GenBank/DDBJ databases">
        <title>The genomes of 5 underutilized Papilionoideae crops provide insights into root nodulation and disease resistance.</title>
        <authorList>
            <person name="Yuan L."/>
        </authorList>
    </citation>
    <scope>NUCLEOTIDE SEQUENCE [LARGE SCALE GENOMIC DNA]</scope>
    <source>
        <strain evidence="1">LY-2023</strain>
        <tissue evidence="1">Leaf</tissue>
    </source>
</reference>
<gene>
    <name evidence="1" type="ORF">RJT34_25829</name>
</gene>
<dbReference type="Proteomes" id="UP001359559">
    <property type="component" value="Unassembled WGS sequence"/>
</dbReference>
<dbReference type="AlphaFoldDB" id="A0AAN9IIV4"/>
<comment type="caution">
    <text evidence="1">The sequence shown here is derived from an EMBL/GenBank/DDBJ whole genome shotgun (WGS) entry which is preliminary data.</text>
</comment>
<keyword evidence="2" id="KW-1185">Reference proteome</keyword>
<organism evidence="1 2">
    <name type="scientific">Clitoria ternatea</name>
    <name type="common">Butterfly pea</name>
    <dbReference type="NCBI Taxonomy" id="43366"/>
    <lineage>
        <taxon>Eukaryota</taxon>
        <taxon>Viridiplantae</taxon>
        <taxon>Streptophyta</taxon>
        <taxon>Embryophyta</taxon>
        <taxon>Tracheophyta</taxon>
        <taxon>Spermatophyta</taxon>
        <taxon>Magnoliopsida</taxon>
        <taxon>eudicotyledons</taxon>
        <taxon>Gunneridae</taxon>
        <taxon>Pentapetalae</taxon>
        <taxon>rosids</taxon>
        <taxon>fabids</taxon>
        <taxon>Fabales</taxon>
        <taxon>Fabaceae</taxon>
        <taxon>Papilionoideae</taxon>
        <taxon>50 kb inversion clade</taxon>
        <taxon>NPAAA clade</taxon>
        <taxon>indigoferoid/millettioid clade</taxon>
        <taxon>Phaseoleae</taxon>
        <taxon>Clitoria</taxon>
    </lineage>
</organism>